<feature type="compositionally biased region" description="Basic and acidic residues" evidence="1">
    <location>
        <begin position="1"/>
        <end position="53"/>
    </location>
</feature>
<evidence type="ECO:0000256" key="1">
    <source>
        <dbReference type="SAM" id="MobiDB-lite"/>
    </source>
</evidence>
<sequence>MANKGEKKPERERAGELEEETRTETEDEQRTEPEAARGTKSEEDVGEGRRKPDSSGSLEKGPKTPTEIQTRYEQRRHVPGRAWLTQVRSYLRVNLLAELIRGGGGRERAGEGPGGRN</sequence>
<comment type="caution">
    <text evidence="2">The sequence shown here is derived from an EMBL/GenBank/DDBJ whole genome shotgun (WGS) entry which is preliminary data.</text>
</comment>
<dbReference type="Proteomes" id="UP001066276">
    <property type="component" value="Chromosome 2_1"/>
</dbReference>
<organism evidence="2 3">
    <name type="scientific">Pleurodeles waltl</name>
    <name type="common">Iberian ribbed newt</name>
    <dbReference type="NCBI Taxonomy" id="8319"/>
    <lineage>
        <taxon>Eukaryota</taxon>
        <taxon>Metazoa</taxon>
        <taxon>Chordata</taxon>
        <taxon>Craniata</taxon>
        <taxon>Vertebrata</taxon>
        <taxon>Euteleostomi</taxon>
        <taxon>Amphibia</taxon>
        <taxon>Batrachia</taxon>
        <taxon>Caudata</taxon>
        <taxon>Salamandroidea</taxon>
        <taxon>Salamandridae</taxon>
        <taxon>Pleurodelinae</taxon>
        <taxon>Pleurodeles</taxon>
    </lineage>
</organism>
<name>A0AAV7VRE5_PLEWA</name>
<reference evidence="2" key="1">
    <citation type="journal article" date="2022" name="bioRxiv">
        <title>Sequencing and chromosome-scale assembly of the giantPleurodeles waltlgenome.</title>
        <authorList>
            <person name="Brown T."/>
            <person name="Elewa A."/>
            <person name="Iarovenko S."/>
            <person name="Subramanian E."/>
            <person name="Araus A.J."/>
            <person name="Petzold A."/>
            <person name="Susuki M."/>
            <person name="Suzuki K.-i.T."/>
            <person name="Hayashi T."/>
            <person name="Toyoda A."/>
            <person name="Oliveira C."/>
            <person name="Osipova E."/>
            <person name="Leigh N.D."/>
            <person name="Simon A."/>
            <person name="Yun M.H."/>
        </authorList>
    </citation>
    <scope>NUCLEOTIDE SEQUENCE</scope>
    <source>
        <strain evidence="2">20211129_DDA</strain>
        <tissue evidence="2">Liver</tissue>
    </source>
</reference>
<feature type="region of interest" description="Disordered" evidence="1">
    <location>
        <begin position="1"/>
        <end position="77"/>
    </location>
</feature>
<keyword evidence="3" id="KW-1185">Reference proteome</keyword>
<proteinExistence type="predicted"/>
<dbReference type="AlphaFoldDB" id="A0AAV7VRE5"/>
<evidence type="ECO:0000313" key="3">
    <source>
        <dbReference type="Proteomes" id="UP001066276"/>
    </source>
</evidence>
<protein>
    <submittedName>
        <fullName evidence="2">Uncharacterized protein</fullName>
    </submittedName>
</protein>
<accession>A0AAV7VRE5</accession>
<dbReference type="EMBL" id="JANPWB010000003">
    <property type="protein sequence ID" value="KAJ1204258.1"/>
    <property type="molecule type" value="Genomic_DNA"/>
</dbReference>
<evidence type="ECO:0000313" key="2">
    <source>
        <dbReference type="EMBL" id="KAJ1204258.1"/>
    </source>
</evidence>
<gene>
    <name evidence="2" type="ORF">NDU88_008039</name>
</gene>